<dbReference type="InterPro" id="IPR032675">
    <property type="entry name" value="LRR_dom_sf"/>
</dbReference>
<reference evidence="5 6" key="1">
    <citation type="submission" date="2014-06" db="EMBL/GenBank/DDBJ databases">
        <authorList>
            <person name="Swart Estienne"/>
        </authorList>
    </citation>
    <scope>NUCLEOTIDE SEQUENCE [LARGE SCALE GENOMIC DNA]</scope>
    <source>
        <strain evidence="5 6">130c</strain>
    </source>
</reference>
<dbReference type="InParanoid" id="A0A078AG60"/>
<dbReference type="SMART" id="SM00365">
    <property type="entry name" value="LRR_SD22"/>
    <property type="match status" value="12"/>
</dbReference>
<feature type="compositionally biased region" description="Polar residues" evidence="3">
    <location>
        <begin position="666"/>
        <end position="680"/>
    </location>
</feature>
<feature type="compositionally biased region" description="Low complexity" evidence="3">
    <location>
        <begin position="772"/>
        <end position="792"/>
    </location>
</feature>
<dbReference type="InterPro" id="IPR050216">
    <property type="entry name" value="LRR_domain-containing"/>
</dbReference>
<dbReference type="InterPro" id="IPR001611">
    <property type="entry name" value="Leu-rich_rpt"/>
</dbReference>
<evidence type="ECO:0000313" key="5">
    <source>
        <dbReference type="EMBL" id="CDW80826.1"/>
    </source>
</evidence>
<dbReference type="Gene3D" id="3.80.10.10">
    <property type="entry name" value="Ribonuclease Inhibitor"/>
    <property type="match status" value="3"/>
</dbReference>
<sequence>MRGKRGGANANFFQQANTQAKGGTFLEGALKRAKQSGTLIIADRQLKAFPGEILNFQELQIGDNWWEGFDLQKIDLSNNEITSIPEEISAQEFITWFNIQNNKLEEVPAGLFAIKTLKFLDISYNKLKIIPESIAACQALVELHIAGNMLTELPHSIGDLKNLEILDLKRNKINFLPVEFGCLTRLLKLDLEENQLTRVDNFISSLNQLTHLNMSKNKISQVDQDALANLTLLVELDLHQNQMKIFDSVPKSFKLDTLTLAYNFIEKISNLDRAANLSVLDLHNNKLEEFPESIIDLKNLKTLKVSNNNLSDINPRIALLPVLVRLTIEGNPLKCIKSTMRNAGADQLKKYLKMRLEDGEVQQEENKIAVIKHMPGASKEFDPWDTLLREFISNNSLDLRGKSLSAISPKLWNHTNLLVVDLSNNAFTELPEDIHFLKNLKQLRVQNNKLKQLPLSLLQIQSLQSIEFANNQLPRFYDDSVKRQDINLPSLTFLSLNGNNLTQIPPILKYLPKLQQLHLHMNKISDIKELCRKEFLKLEVLDLGNNKLREVPIALIHFLENLNLLNIQNNDINDRGIPNLIGIHKNIKTIQLDGNPLKSIRRAIIEKGTEAILKYLRDKYVEERDSVIEDWAIEMQQENDQYSSKDYQYSSQQYSYQQDNYDQRSKPPQINQQVGRQLNQDEYERRKQAQHQQYEESKFQTQDINQAQQNMQDHIFQQNIYHQQQQSYNNNHPQQQQQYPPQYLQQFQQQQQPQPGSFQQQSMSPYHLPPTFQQQQQQPIQNQQQFNQKFQDQASIAQTQNKMGDTNMDIGASANVSINNSEAEKLSLDQQVKALLREIETNFSLSKAQIMEKKRLISKLQAQRSKL</sequence>
<gene>
    <name evidence="5" type="primary">Contig13734.g14646</name>
    <name evidence="5" type="ORF">STYLEM_9830</name>
</gene>
<organism evidence="5 6">
    <name type="scientific">Stylonychia lemnae</name>
    <name type="common">Ciliate</name>
    <dbReference type="NCBI Taxonomy" id="5949"/>
    <lineage>
        <taxon>Eukaryota</taxon>
        <taxon>Sar</taxon>
        <taxon>Alveolata</taxon>
        <taxon>Ciliophora</taxon>
        <taxon>Intramacronucleata</taxon>
        <taxon>Spirotrichea</taxon>
        <taxon>Stichotrichia</taxon>
        <taxon>Sporadotrichida</taxon>
        <taxon>Oxytrichidae</taxon>
        <taxon>Stylonychinae</taxon>
        <taxon>Stylonychia</taxon>
    </lineage>
</organism>
<dbReference type="SUPFAM" id="SSF52058">
    <property type="entry name" value="L domain-like"/>
    <property type="match status" value="2"/>
</dbReference>
<dbReference type="SMART" id="SM00369">
    <property type="entry name" value="LRR_TYP"/>
    <property type="match status" value="14"/>
</dbReference>
<keyword evidence="1" id="KW-0433">Leucine-rich repeat</keyword>
<evidence type="ECO:0000256" key="3">
    <source>
        <dbReference type="SAM" id="MobiDB-lite"/>
    </source>
</evidence>
<protein>
    <submittedName>
        <fullName evidence="5">Leucine-rich repeat-containing protein 40-like</fullName>
    </submittedName>
</protein>
<dbReference type="FunFam" id="3.80.10.10:FF:001164">
    <property type="entry name" value="GH01279p"/>
    <property type="match status" value="1"/>
</dbReference>
<feature type="compositionally biased region" description="Low complexity" evidence="3">
    <location>
        <begin position="727"/>
        <end position="761"/>
    </location>
</feature>
<feature type="compositionally biased region" description="Low complexity" evidence="3">
    <location>
        <begin position="640"/>
        <end position="660"/>
    </location>
</feature>
<dbReference type="Pfam" id="PF13855">
    <property type="entry name" value="LRR_8"/>
    <property type="match status" value="1"/>
</dbReference>
<dbReference type="InterPro" id="IPR055414">
    <property type="entry name" value="LRR_R13L4/SHOC2-like"/>
</dbReference>
<feature type="region of interest" description="Disordered" evidence="3">
    <location>
        <begin position="727"/>
        <end position="792"/>
    </location>
</feature>
<dbReference type="Pfam" id="PF00560">
    <property type="entry name" value="LRR_1"/>
    <property type="match status" value="2"/>
</dbReference>
<dbReference type="InterPro" id="IPR025875">
    <property type="entry name" value="Leu-rich_rpt_4"/>
</dbReference>
<dbReference type="Pfam" id="PF23598">
    <property type="entry name" value="LRR_14"/>
    <property type="match status" value="1"/>
</dbReference>
<accession>A0A078AG60</accession>
<dbReference type="OrthoDB" id="427790at2759"/>
<dbReference type="Pfam" id="PF12799">
    <property type="entry name" value="LRR_4"/>
    <property type="match status" value="1"/>
</dbReference>
<dbReference type="PROSITE" id="PS51450">
    <property type="entry name" value="LRR"/>
    <property type="match status" value="7"/>
</dbReference>
<evidence type="ECO:0000259" key="4">
    <source>
        <dbReference type="Pfam" id="PF23598"/>
    </source>
</evidence>
<dbReference type="PANTHER" id="PTHR48051:SF42">
    <property type="entry name" value="LEUCINE-RICH REPEAT-CONTAINING PROTEIN 18-LIKE"/>
    <property type="match status" value="1"/>
</dbReference>
<feature type="region of interest" description="Disordered" evidence="3">
    <location>
        <begin position="640"/>
        <end position="701"/>
    </location>
</feature>
<dbReference type="EMBL" id="CCKQ01009348">
    <property type="protein sequence ID" value="CDW80826.1"/>
    <property type="molecule type" value="Genomic_DNA"/>
</dbReference>
<feature type="domain" description="Disease resistance R13L4/SHOC-2-like LRR" evidence="4">
    <location>
        <begin position="143"/>
        <end position="243"/>
    </location>
</feature>
<feature type="compositionally biased region" description="Basic and acidic residues" evidence="3">
    <location>
        <begin position="682"/>
        <end position="698"/>
    </location>
</feature>
<dbReference type="AlphaFoldDB" id="A0A078AG60"/>
<keyword evidence="6" id="KW-1185">Reference proteome</keyword>
<dbReference type="GO" id="GO:0005737">
    <property type="term" value="C:cytoplasm"/>
    <property type="evidence" value="ECO:0007669"/>
    <property type="project" value="TreeGrafter"/>
</dbReference>
<dbReference type="SMART" id="SM00364">
    <property type="entry name" value="LRR_BAC"/>
    <property type="match status" value="9"/>
</dbReference>
<dbReference type="Proteomes" id="UP000039865">
    <property type="component" value="Unassembled WGS sequence"/>
</dbReference>
<evidence type="ECO:0000256" key="1">
    <source>
        <dbReference type="ARBA" id="ARBA00022614"/>
    </source>
</evidence>
<dbReference type="PANTHER" id="PTHR48051">
    <property type="match status" value="1"/>
</dbReference>
<evidence type="ECO:0000313" key="6">
    <source>
        <dbReference type="Proteomes" id="UP000039865"/>
    </source>
</evidence>
<evidence type="ECO:0000256" key="2">
    <source>
        <dbReference type="ARBA" id="ARBA00022737"/>
    </source>
</evidence>
<name>A0A078AG60_STYLE</name>
<keyword evidence="2" id="KW-0677">Repeat</keyword>
<dbReference type="InterPro" id="IPR003591">
    <property type="entry name" value="Leu-rich_rpt_typical-subtyp"/>
</dbReference>
<dbReference type="OMA" id="CMLHKLT"/>
<proteinExistence type="predicted"/>